<dbReference type="EMBL" id="LAZR01002453">
    <property type="protein sequence ID" value="KKN29856.1"/>
    <property type="molecule type" value="Genomic_DNA"/>
</dbReference>
<gene>
    <name evidence="2" type="ORF">LCGC14_0839850</name>
</gene>
<organism evidence="2">
    <name type="scientific">marine sediment metagenome</name>
    <dbReference type="NCBI Taxonomy" id="412755"/>
    <lineage>
        <taxon>unclassified sequences</taxon>
        <taxon>metagenomes</taxon>
        <taxon>ecological metagenomes</taxon>
    </lineage>
</organism>
<sequence>MPLYEYVCPQCRNRFESLQNTNLRHSALCPKCNSKTNLIPSHFSFKFFNPFTKDGEGFTTKHVSMGELTEMNKECRDR</sequence>
<reference evidence="2" key="1">
    <citation type="journal article" date="2015" name="Nature">
        <title>Complex archaea that bridge the gap between prokaryotes and eukaryotes.</title>
        <authorList>
            <person name="Spang A."/>
            <person name="Saw J.H."/>
            <person name="Jorgensen S.L."/>
            <person name="Zaremba-Niedzwiedzka K."/>
            <person name="Martijn J."/>
            <person name="Lind A.E."/>
            <person name="van Eijk R."/>
            <person name="Schleper C."/>
            <person name="Guy L."/>
            <person name="Ettema T.J."/>
        </authorList>
    </citation>
    <scope>NUCLEOTIDE SEQUENCE</scope>
</reference>
<accession>A0A0F9RY54</accession>
<protein>
    <recommendedName>
        <fullName evidence="1">Putative regulatory protein FmdB zinc ribbon domain-containing protein</fullName>
    </recommendedName>
</protein>
<dbReference type="InterPro" id="IPR013429">
    <property type="entry name" value="Regulatory_FmdB_Zinc_ribbon"/>
</dbReference>
<comment type="caution">
    <text evidence="2">The sequence shown here is derived from an EMBL/GenBank/DDBJ whole genome shotgun (WGS) entry which is preliminary data.</text>
</comment>
<feature type="domain" description="Putative regulatory protein FmdB zinc ribbon" evidence="1">
    <location>
        <begin position="1"/>
        <end position="41"/>
    </location>
</feature>
<evidence type="ECO:0000313" key="2">
    <source>
        <dbReference type="EMBL" id="KKN29856.1"/>
    </source>
</evidence>
<dbReference type="Pfam" id="PF09723">
    <property type="entry name" value="Zn_ribbon_8"/>
    <property type="match status" value="1"/>
</dbReference>
<proteinExistence type="predicted"/>
<name>A0A0F9RY54_9ZZZZ</name>
<evidence type="ECO:0000259" key="1">
    <source>
        <dbReference type="SMART" id="SM00834"/>
    </source>
</evidence>
<dbReference type="Gene3D" id="2.20.28.30">
    <property type="entry name" value="RNA polymerase ii, chain L"/>
    <property type="match status" value="1"/>
</dbReference>
<dbReference type="SMART" id="SM00834">
    <property type="entry name" value="CxxC_CXXC_SSSS"/>
    <property type="match status" value="1"/>
</dbReference>
<dbReference type="AlphaFoldDB" id="A0A0F9RY54"/>
<dbReference type="NCBIfam" id="TIGR02605">
    <property type="entry name" value="CxxC_CxxC_SSSS"/>
    <property type="match status" value="1"/>
</dbReference>